<reference evidence="8" key="1">
    <citation type="submission" date="2020-10" db="EMBL/GenBank/DDBJ databases">
        <authorList>
            <person name="Han B."/>
            <person name="Lu T."/>
            <person name="Zhao Q."/>
            <person name="Huang X."/>
            <person name="Zhao Y."/>
        </authorList>
    </citation>
    <scope>NUCLEOTIDE SEQUENCE</scope>
</reference>
<keyword evidence="2 5" id="KW-0812">Transmembrane</keyword>
<keyword evidence="3 5" id="KW-1133">Transmembrane helix</keyword>
<protein>
    <recommendedName>
        <fullName evidence="10">Nodulin-like domain-containing protein</fullName>
    </recommendedName>
</protein>
<dbReference type="InterPro" id="IPR056555">
    <property type="entry name" value="NFD4_C"/>
</dbReference>
<dbReference type="GO" id="GO:0016020">
    <property type="term" value="C:membrane"/>
    <property type="evidence" value="ECO:0007669"/>
    <property type="project" value="UniProtKB-SubCell"/>
</dbReference>
<evidence type="ECO:0000313" key="9">
    <source>
        <dbReference type="Proteomes" id="UP000604825"/>
    </source>
</evidence>
<feature type="transmembrane region" description="Helical" evidence="5">
    <location>
        <begin position="428"/>
        <end position="447"/>
    </location>
</feature>
<feature type="domain" description="NFD4 C-terminal" evidence="7">
    <location>
        <begin position="283"/>
        <end position="503"/>
    </location>
</feature>
<organism evidence="8 9">
    <name type="scientific">Miscanthus lutarioriparius</name>
    <dbReference type="NCBI Taxonomy" id="422564"/>
    <lineage>
        <taxon>Eukaryota</taxon>
        <taxon>Viridiplantae</taxon>
        <taxon>Streptophyta</taxon>
        <taxon>Embryophyta</taxon>
        <taxon>Tracheophyta</taxon>
        <taxon>Spermatophyta</taxon>
        <taxon>Magnoliopsida</taxon>
        <taxon>Liliopsida</taxon>
        <taxon>Poales</taxon>
        <taxon>Poaceae</taxon>
        <taxon>PACMAD clade</taxon>
        <taxon>Panicoideae</taxon>
        <taxon>Andropogonodae</taxon>
        <taxon>Andropogoneae</taxon>
        <taxon>Saccharinae</taxon>
        <taxon>Miscanthus</taxon>
    </lineage>
</organism>
<feature type="transmembrane region" description="Helical" evidence="5">
    <location>
        <begin position="153"/>
        <end position="175"/>
    </location>
</feature>
<evidence type="ECO:0000313" key="8">
    <source>
        <dbReference type="EMBL" id="CAD6270842.1"/>
    </source>
</evidence>
<evidence type="ECO:0000256" key="4">
    <source>
        <dbReference type="ARBA" id="ARBA00023136"/>
    </source>
</evidence>
<feature type="domain" description="Nodulin-like" evidence="6">
    <location>
        <begin position="26"/>
        <end position="126"/>
    </location>
</feature>
<feature type="transmembrane region" description="Helical" evidence="5">
    <location>
        <begin position="390"/>
        <end position="416"/>
    </location>
</feature>
<dbReference type="Proteomes" id="UP000604825">
    <property type="component" value="Unassembled WGS sequence"/>
</dbReference>
<name>A0A811RK96_9POAL</name>
<evidence type="ECO:0000259" key="6">
    <source>
        <dbReference type="Pfam" id="PF06813"/>
    </source>
</evidence>
<evidence type="ECO:0000256" key="1">
    <source>
        <dbReference type="ARBA" id="ARBA00004141"/>
    </source>
</evidence>
<evidence type="ECO:0000256" key="2">
    <source>
        <dbReference type="ARBA" id="ARBA00022692"/>
    </source>
</evidence>
<dbReference type="OrthoDB" id="410267at2759"/>
<gene>
    <name evidence="8" type="ORF">NCGR_LOCUS54132</name>
</gene>
<feature type="transmembrane region" description="Helical" evidence="5">
    <location>
        <begin position="335"/>
        <end position="354"/>
    </location>
</feature>
<accession>A0A811RK96</accession>
<dbReference type="PANTHER" id="PTHR21576:SF7">
    <property type="entry name" value="MAJOR FACILITATOR SUPERFAMILY PROTEIN"/>
    <property type="match status" value="1"/>
</dbReference>
<keyword evidence="4 5" id="KW-0472">Membrane</keyword>
<dbReference type="PANTHER" id="PTHR21576">
    <property type="entry name" value="UNCHARACTERIZED NODULIN-LIKE PROTEIN"/>
    <property type="match status" value="1"/>
</dbReference>
<sequence>MAQQPGGRGREEEEVEAGGRHRQQQRWAVLVATVWIQALTGTNFDFSAYSSALKSSLGVSQEALNYLATASDLGKVLGWSSGLALLHMPLHAVLMVSAALGLAAYAVQYCCLVASVAVPYPLVCPILKTFISQTVTTYSINWHQGINILGKSVYLLLNAILPFGVSILALPAILLCHTNDSHLQSAPRHDRRVFLGLYILAFITGIYLVVFGSFTATGSTAWVILTGAMVLLALPLIIPACSSCSYVDTDGPDPASPLNHDDPHKPLLVSNNHRMESNAMALGEEHSAKKLIRCVDFWLYYTAYFCGATVGLVYTNNLGQIAQSLQQQSQLTMLLAVYSSCSFFGRLLSALPDILHRKVSLARTGWLAAALVPMPMAFFLMWNQQDASTLVAGTALVGLSSGFIFAAAVSVTSELFGPNSVGVNHNILITNIPLGSLLYGQIAAMVYDGNGQKMTVMDNSTGIVDTMIVCMGMKCYSTTFFLWACITFLGLASSIVLFIRTKPAYAAAASRSSCKHLHQVSS</sequence>
<evidence type="ECO:0000256" key="3">
    <source>
        <dbReference type="ARBA" id="ARBA00022989"/>
    </source>
</evidence>
<evidence type="ECO:0000259" key="7">
    <source>
        <dbReference type="Pfam" id="PF23262"/>
    </source>
</evidence>
<feature type="transmembrane region" description="Helical" evidence="5">
    <location>
        <begin position="366"/>
        <end position="384"/>
    </location>
</feature>
<dbReference type="AlphaFoldDB" id="A0A811RK96"/>
<feature type="transmembrane region" description="Helical" evidence="5">
    <location>
        <begin position="297"/>
        <end position="315"/>
    </location>
</feature>
<feature type="transmembrane region" description="Helical" evidence="5">
    <location>
        <begin position="93"/>
        <end position="118"/>
    </location>
</feature>
<dbReference type="InterPro" id="IPR010658">
    <property type="entry name" value="Nodulin-like"/>
</dbReference>
<dbReference type="EMBL" id="CAJGYO010000015">
    <property type="protein sequence ID" value="CAD6270842.1"/>
    <property type="molecule type" value="Genomic_DNA"/>
</dbReference>
<feature type="transmembrane region" description="Helical" evidence="5">
    <location>
        <begin position="480"/>
        <end position="499"/>
    </location>
</feature>
<evidence type="ECO:0000256" key="5">
    <source>
        <dbReference type="SAM" id="Phobius"/>
    </source>
</evidence>
<proteinExistence type="predicted"/>
<dbReference type="Pfam" id="PF06813">
    <property type="entry name" value="Nodulin-like"/>
    <property type="match status" value="1"/>
</dbReference>
<comment type="caution">
    <text evidence="8">The sequence shown here is derived from an EMBL/GenBank/DDBJ whole genome shotgun (WGS) entry which is preliminary data.</text>
</comment>
<dbReference type="SUPFAM" id="SSF103473">
    <property type="entry name" value="MFS general substrate transporter"/>
    <property type="match status" value="1"/>
</dbReference>
<feature type="transmembrane region" description="Helical" evidence="5">
    <location>
        <begin position="195"/>
        <end position="214"/>
    </location>
</feature>
<feature type="transmembrane region" description="Helical" evidence="5">
    <location>
        <begin position="27"/>
        <end position="44"/>
    </location>
</feature>
<dbReference type="Pfam" id="PF23262">
    <property type="entry name" value="NFD4_C"/>
    <property type="match status" value="1"/>
</dbReference>
<feature type="transmembrane region" description="Helical" evidence="5">
    <location>
        <begin position="220"/>
        <end position="238"/>
    </location>
</feature>
<keyword evidence="9" id="KW-1185">Reference proteome</keyword>
<dbReference type="InterPro" id="IPR036259">
    <property type="entry name" value="MFS_trans_sf"/>
</dbReference>
<evidence type="ECO:0008006" key="10">
    <source>
        <dbReference type="Google" id="ProtNLM"/>
    </source>
</evidence>
<dbReference type="Gene3D" id="1.20.1250.20">
    <property type="entry name" value="MFS general substrate transporter like domains"/>
    <property type="match status" value="1"/>
</dbReference>
<comment type="subcellular location">
    <subcellularLocation>
        <location evidence="1">Membrane</location>
        <topology evidence="1">Multi-pass membrane protein</topology>
    </subcellularLocation>
</comment>